<feature type="transmembrane region" description="Helical" evidence="8">
    <location>
        <begin position="485"/>
        <end position="504"/>
    </location>
</feature>
<evidence type="ECO:0000256" key="4">
    <source>
        <dbReference type="ARBA" id="ARBA00022475"/>
    </source>
</evidence>
<comment type="similarity">
    <text evidence="2">Belongs to the binding-protein-dependent transport system permease family. CysTW subfamily.</text>
</comment>
<feature type="domain" description="ABC transmembrane type-1" evidence="9">
    <location>
        <begin position="344"/>
        <end position="552"/>
    </location>
</feature>
<feature type="transmembrane region" description="Helical" evidence="8">
    <location>
        <begin position="53"/>
        <end position="73"/>
    </location>
</feature>
<accession>A0A2T6B9S7</accession>
<dbReference type="GO" id="GO:0055085">
    <property type="term" value="P:transmembrane transport"/>
    <property type="evidence" value="ECO:0007669"/>
    <property type="project" value="InterPro"/>
</dbReference>
<dbReference type="PANTHER" id="PTHR42929">
    <property type="entry name" value="INNER MEMBRANE ABC TRANSPORTER PERMEASE PROTEIN YDCU-RELATED-RELATED"/>
    <property type="match status" value="1"/>
</dbReference>
<evidence type="ECO:0000256" key="8">
    <source>
        <dbReference type="RuleBase" id="RU363032"/>
    </source>
</evidence>
<dbReference type="OrthoDB" id="9807047at2"/>
<dbReference type="CDD" id="cd06261">
    <property type="entry name" value="TM_PBP2"/>
    <property type="match status" value="1"/>
</dbReference>
<keyword evidence="6 8" id="KW-1133">Transmembrane helix</keyword>
<dbReference type="InterPro" id="IPR000515">
    <property type="entry name" value="MetI-like"/>
</dbReference>
<dbReference type="PANTHER" id="PTHR42929:SF5">
    <property type="entry name" value="ABC TRANSPORTER PERMEASE PROTEIN"/>
    <property type="match status" value="1"/>
</dbReference>
<feature type="transmembrane region" description="Helical" evidence="8">
    <location>
        <begin position="348"/>
        <end position="370"/>
    </location>
</feature>
<reference evidence="10 11" key="1">
    <citation type="submission" date="2018-04" db="EMBL/GenBank/DDBJ databases">
        <title>Genomic Encyclopedia of Archaeal and Bacterial Type Strains, Phase II (KMG-II): from individual species to whole genera.</title>
        <authorList>
            <person name="Goeker M."/>
        </authorList>
    </citation>
    <scope>NUCLEOTIDE SEQUENCE [LARGE SCALE GENOMIC DNA]</scope>
    <source>
        <strain evidence="10 11">DSM 29329</strain>
    </source>
</reference>
<sequence length="565" mass="62915">MTDATSDPDKIEAPTPDNALRAADAADGPMLAADGTPLKKSLNRALRAQKLRALLLIAPLLIFVLLTFIAPIVDMLFRSVENQIVSETLPRTTRALADFDAGTGEIPGEPVYEAAYYDIFLASERKEHTRLGSRLNYEQTGASSLFRRSGRGLDDIGEVYQDQFEDLDENWDEAEPWAEMMGSPEWLNAQRGWTEEDGAMPEFELREGVAEVLPKTAEFYEIFARFTQVEDEDSPLEEEPWSMVHTALYQDLAAGDVSGYDGPHAEMLQAADELVDSPDFETVSFTDGFEEVDEDWADPEIWNTIKMYAPPYTTGYFLNAVDMEKTVDGPQLRDEDERIYGLLFKRTMFMSMVITFSCIALGYPVAYLLSNLPARSANLLMILVLLPFWTSLLVRTSAWKVMLQQQGVINDVLVWLGLVADDSRLVMINNQFGTIVAMTHILLPFMILPMYSVMSTIPPSFVRAARSLGATNWTAFWRVYFPQSVPGIGAGSILVFILSIGYYITPEIVGGTTGTFISNRIAYHISSSLNWGLAAALGTILLVVVLVLYWAYDRIVGIDNVKLGG</sequence>
<feature type="transmembrane region" description="Helical" evidence="8">
    <location>
        <begin position="376"/>
        <end position="394"/>
    </location>
</feature>
<dbReference type="InterPro" id="IPR035906">
    <property type="entry name" value="MetI-like_sf"/>
</dbReference>
<proteinExistence type="inferred from homology"/>
<keyword evidence="3 8" id="KW-0813">Transport</keyword>
<evidence type="ECO:0000256" key="7">
    <source>
        <dbReference type="ARBA" id="ARBA00023136"/>
    </source>
</evidence>
<dbReference type="Gene3D" id="1.10.3720.10">
    <property type="entry name" value="MetI-like"/>
    <property type="match status" value="1"/>
</dbReference>
<name>A0A2T6B9S7_9RHOB</name>
<dbReference type="RefSeq" id="WP_107974206.1">
    <property type="nucleotide sequence ID" value="NZ_BMEZ01000001.1"/>
</dbReference>
<keyword evidence="5 8" id="KW-0812">Transmembrane</keyword>
<evidence type="ECO:0000313" key="10">
    <source>
        <dbReference type="EMBL" id="PTX52819.1"/>
    </source>
</evidence>
<keyword evidence="4" id="KW-1003">Cell membrane</keyword>
<evidence type="ECO:0000259" key="9">
    <source>
        <dbReference type="PROSITE" id="PS50928"/>
    </source>
</evidence>
<organism evidence="10 11">
    <name type="scientific">Allosediminivita pacifica</name>
    <dbReference type="NCBI Taxonomy" id="1267769"/>
    <lineage>
        <taxon>Bacteria</taxon>
        <taxon>Pseudomonadati</taxon>
        <taxon>Pseudomonadota</taxon>
        <taxon>Alphaproteobacteria</taxon>
        <taxon>Rhodobacterales</taxon>
        <taxon>Paracoccaceae</taxon>
        <taxon>Allosediminivita</taxon>
    </lineage>
</organism>
<dbReference type="AlphaFoldDB" id="A0A2T6B9S7"/>
<evidence type="ECO:0000256" key="6">
    <source>
        <dbReference type="ARBA" id="ARBA00022989"/>
    </source>
</evidence>
<keyword evidence="11" id="KW-1185">Reference proteome</keyword>
<comment type="subcellular location">
    <subcellularLocation>
        <location evidence="1 8">Cell membrane</location>
        <topology evidence="1 8">Multi-pass membrane protein</topology>
    </subcellularLocation>
</comment>
<dbReference type="PROSITE" id="PS50928">
    <property type="entry name" value="ABC_TM1"/>
    <property type="match status" value="1"/>
</dbReference>
<feature type="transmembrane region" description="Helical" evidence="8">
    <location>
        <begin position="529"/>
        <end position="552"/>
    </location>
</feature>
<dbReference type="EMBL" id="QBKN01000001">
    <property type="protein sequence ID" value="PTX52819.1"/>
    <property type="molecule type" value="Genomic_DNA"/>
</dbReference>
<dbReference type="GO" id="GO:0005886">
    <property type="term" value="C:plasma membrane"/>
    <property type="evidence" value="ECO:0007669"/>
    <property type="project" value="UniProtKB-SubCell"/>
</dbReference>
<dbReference type="SUPFAM" id="SSF161098">
    <property type="entry name" value="MetI-like"/>
    <property type="match status" value="1"/>
</dbReference>
<gene>
    <name evidence="10" type="ORF">C8N44_101109</name>
</gene>
<evidence type="ECO:0000256" key="2">
    <source>
        <dbReference type="ARBA" id="ARBA00007069"/>
    </source>
</evidence>
<comment type="caution">
    <text evidence="10">The sequence shown here is derived from an EMBL/GenBank/DDBJ whole genome shotgun (WGS) entry which is preliminary data.</text>
</comment>
<dbReference type="Proteomes" id="UP000244069">
    <property type="component" value="Unassembled WGS sequence"/>
</dbReference>
<evidence type="ECO:0000256" key="5">
    <source>
        <dbReference type="ARBA" id="ARBA00022692"/>
    </source>
</evidence>
<evidence type="ECO:0000256" key="1">
    <source>
        <dbReference type="ARBA" id="ARBA00004651"/>
    </source>
</evidence>
<keyword evidence="7 8" id="KW-0472">Membrane</keyword>
<evidence type="ECO:0000256" key="3">
    <source>
        <dbReference type="ARBA" id="ARBA00022448"/>
    </source>
</evidence>
<feature type="transmembrane region" description="Helical" evidence="8">
    <location>
        <begin position="432"/>
        <end position="451"/>
    </location>
</feature>
<evidence type="ECO:0000313" key="11">
    <source>
        <dbReference type="Proteomes" id="UP000244069"/>
    </source>
</evidence>
<protein>
    <submittedName>
        <fullName evidence="10">Putative spermidine/putrescine transport system permease protein</fullName>
    </submittedName>
</protein>
<dbReference type="Pfam" id="PF00528">
    <property type="entry name" value="BPD_transp_1"/>
    <property type="match status" value="1"/>
</dbReference>